<keyword evidence="2" id="KW-1185">Reference proteome</keyword>
<reference evidence="1 2" key="1">
    <citation type="submission" date="2022-12" db="EMBL/GenBank/DDBJ databases">
        <title>Genome Sequence of Deinococcus aquaticus Type Strain PB314.</title>
        <authorList>
            <person name="Albert C."/>
            <person name="Hill J."/>
            <person name="Boren L."/>
            <person name="Scholz-Ng S."/>
            <person name="Fatema N."/>
            <person name="Grosso R."/>
            <person name="Soboslay E."/>
            <person name="Tuohy J."/>
        </authorList>
    </citation>
    <scope>NUCLEOTIDE SEQUENCE [LARGE SCALE GENOMIC DNA]</scope>
    <source>
        <strain evidence="1 2">PB-314</strain>
    </source>
</reference>
<protein>
    <recommendedName>
        <fullName evidence="3">Lipoprotein</fullName>
    </recommendedName>
</protein>
<dbReference type="Proteomes" id="UP001217044">
    <property type="component" value="Chromosome"/>
</dbReference>
<evidence type="ECO:0008006" key="3">
    <source>
        <dbReference type="Google" id="ProtNLM"/>
    </source>
</evidence>
<dbReference type="PROSITE" id="PS51257">
    <property type="entry name" value="PROKAR_LIPOPROTEIN"/>
    <property type="match status" value="1"/>
</dbReference>
<evidence type="ECO:0000313" key="1">
    <source>
        <dbReference type="EMBL" id="WDA59713.1"/>
    </source>
</evidence>
<evidence type="ECO:0000313" key="2">
    <source>
        <dbReference type="Proteomes" id="UP001217044"/>
    </source>
</evidence>
<dbReference type="RefSeq" id="WP_273990326.1">
    <property type="nucleotide sequence ID" value="NZ_BAABQT010000018.1"/>
</dbReference>
<accession>A0ABY7V3E0</accession>
<name>A0ABY7V3E0_9DEIO</name>
<gene>
    <name evidence="1" type="ORF">M8445_05775</name>
</gene>
<proteinExistence type="predicted"/>
<dbReference type="EMBL" id="CP115165">
    <property type="protein sequence ID" value="WDA59713.1"/>
    <property type="molecule type" value="Genomic_DNA"/>
</dbReference>
<organism evidence="1 2">
    <name type="scientific">Deinococcus aquaticus</name>
    <dbReference type="NCBI Taxonomy" id="328692"/>
    <lineage>
        <taxon>Bacteria</taxon>
        <taxon>Thermotogati</taxon>
        <taxon>Deinococcota</taxon>
        <taxon>Deinococci</taxon>
        <taxon>Deinococcales</taxon>
        <taxon>Deinococcaceae</taxon>
        <taxon>Deinococcus</taxon>
    </lineage>
</organism>
<sequence length="181" mass="19107">MRPVLPALLLLSAALVACRPQEVRAPDAYPLSGTVAGRWGDSPRLRLALIGTGVPGAVKNDSTIGQNLVSSGLNSWQFGFELPAPGVFNVAGVYQVVAFDDANNNAQYDVGETVARNRKWLVVSPTDANIPAVTLPAFLGGGEALPAMTVRSGWNVYDQSQPLGSTNPVPFTTLLGYDLSR</sequence>